<proteinExistence type="predicted"/>
<organism evidence="1">
    <name type="scientific">bioreactor metagenome</name>
    <dbReference type="NCBI Taxonomy" id="1076179"/>
    <lineage>
        <taxon>unclassified sequences</taxon>
        <taxon>metagenomes</taxon>
        <taxon>ecological metagenomes</taxon>
    </lineage>
</organism>
<evidence type="ECO:0000313" key="1">
    <source>
        <dbReference type="EMBL" id="MPM45189.1"/>
    </source>
</evidence>
<accession>A0A644ZW29</accession>
<name>A0A644ZW29_9ZZZZ</name>
<comment type="caution">
    <text evidence="1">The sequence shown here is derived from an EMBL/GenBank/DDBJ whole genome shotgun (WGS) entry which is preliminary data.</text>
</comment>
<dbReference type="EMBL" id="VSSQ01010773">
    <property type="protein sequence ID" value="MPM45189.1"/>
    <property type="molecule type" value="Genomic_DNA"/>
</dbReference>
<sequence length="177" mass="19571">MLAPKAPDPFTEVPTPRITCISCRKLWNAGILTQKTCCDSPSFSATPFKVTLILLPSLPLILNDEYPSPLPPSVEETTDGIVDRSIGIDCTAELFCRFSFVSDECVTGVFFPARKASTTTLSNLSYFSFFVWELSSSKGEMVKMNKTPQNKNLRFIKNLLVAGGYVERLAFPTQVLS</sequence>
<reference evidence="1" key="1">
    <citation type="submission" date="2019-08" db="EMBL/GenBank/DDBJ databases">
        <authorList>
            <person name="Kucharzyk K."/>
            <person name="Murdoch R.W."/>
            <person name="Higgins S."/>
            <person name="Loffler F."/>
        </authorList>
    </citation>
    <scope>NUCLEOTIDE SEQUENCE</scope>
</reference>
<dbReference type="AlphaFoldDB" id="A0A644ZW29"/>
<gene>
    <name evidence="1" type="ORF">SDC9_91875</name>
</gene>
<protein>
    <submittedName>
        <fullName evidence="1">Uncharacterized protein</fullName>
    </submittedName>
</protein>